<comment type="caution">
    <text evidence="1">The sequence shown here is derived from an EMBL/GenBank/DDBJ whole genome shotgun (WGS) entry which is preliminary data.</text>
</comment>
<dbReference type="Proteomes" id="UP000675781">
    <property type="component" value="Unassembled WGS sequence"/>
</dbReference>
<reference evidence="1" key="1">
    <citation type="submission" date="2021-04" db="EMBL/GenBank/DDBJ databases">
        <title>Genome based classification of Actinospica acidithermotolerans sp. nov., an actinobacterium isolated from an Indonesian hot spring.</title>
        <authorList>
            <person name="Kusuma A.B."/>
            <person name="Putra K.E."/>
            <person name="Nafisah S."/>
            <person name="Loh J."/>
            <person name="Nouioui I."/>
            <person name="Goodfellow M."/>
        </authorList>
    </citation>
    <scope>NUCLEOTIDE SEQUENCE</scope>
    <source>
        <strain evidence="1">CSCA 57</strain>
    </source>
</reference>
<evidence type="ECO:0000313" key="2">
    <source>
        <dbReference type="Proteomes" id="UP000675781"/>
    </source>
</evidence>
<dbReference type="RefSeq" id="WP_034262058.1">
    <property type="nucleotide sequence ID" value="NZ_JAGSOG010000127.1"/>
</dbReference>
<keyword evidence="2" id="KW-1185">Reference proteome</keyword>
<proteinExistence type="predicted"/>
<protein>
    <submittedName>
        <fullName evidence="1">Uncharacterized protein</fullName>
    </submittedName>
</protein>
<organism evidence="1 2">
    <name type="scientific">Actinospica durhamensis</name>
    <dbReference type="NCBI Taxonomy" id="1508375"/>
    <lineage>
        <taxon>Bacteria</taxon>
        <taxon>Bacillati</taxon>
        <taxon>Actinomycetota</taxon>
        <taxon>Actinomycetes</taxon>
        <taxon>Catenulisporales</taxon>
        <taxon>Actinospicaceae</taxon>
        <taxon>Actinospica</taxon>
    </lineage>
</organism>
<sequence>MTDTVLTEVRRATLAALVDTFVAEAPHDAHLTVGQYLTASLPAEQLAGILQLIDVFVLVGLKNQPQHIREVAVGVVAGISPETAAGVGAMRQLALSFTGAPADE</sequence>
<dbReference type="AlphaFoldDB" id="A0A941ERR6"/>
<gene>
    <name evidence="1" type="ORF">KDL01_22910</name>
</gene>
<name>A0A941ERR6_9ACTN</name>
<dbReference type="EMBL" id="JAGSOG010000127">
    <property type="protein sequence ID" value="MBR7836146.1"/>
    <property type="molecule type" value="Genomic_DNA"/>
</dbReference>
<accession>A0A941ERR6</accession>
<evidence type="ECO:0000313" key="1">
    <source>
        <dbReference type="EMBL" id="MBR7836146.1"/>
    </source>
</evidence>